<proteinExistence type="predicted"/>
<evidence type="ECO:0000313" key="1">
    <source>
        <dbReference type="EMBL" id="STL74574.1"/>
    </source>
</evidence>
<evidence type="ECO:0000313" key="2">
    <source>
        <dbReference type="Proteomes" id="UP000254255"/>
    </source>
</evidence>
<reference evidence="1 2" key="1">
    <citation type="submission" date="2018-06" db="EMBL/GenBank/DDBJ databases">
        <authorList>
            <consortium name="Pathogen Informatics"/>
            <person name="Doyle S."/>
        </authorList>
    </citation>
    <scope>NUCLEOTIDE SEQUENCE [LARGE SCALE GENOMIC DNA]</scope>
    <source>
        <strain evidence="1 2">NCTC13148</strain>
    </source>
</reference>
<organism evidence="1 2">
    <name type="scientific">Escherichia coli</name>
    <dbReference type="NCBI Taxonomy" id="562"/>
    <lineage>
        <taxon>Bacteria</taxon>
        <taxon>Pseudomonadati</taxon>
        <taxon>Pseudomonadota</taxon>
        <taxon>Gammaproteobacteria</taxon>
        <taxon>Enterobacterales</taxon>
        <taxon>Enterobacteriaceae</taxon>
        <taxon>Escherichia</taxon>
    </lineage>
</organism>
<dbReference type="Proteomes" id="UP000254255">
    <property type="component" value="Unassembled WGS sequence"/>
</dbReference>
<name>A0A377BQP5_ECOLX</name>
<dbReference type="EMBL" id="UGET01000004">
    <property type="protein sequence ID" value="STL74574.1"/>
    <property type="molecule type" value="Genomic_DNA"/>
</dbReference>
<dbReference type="AlphaFoldDB" id="A0A377BQP5"/>
<gene>
    <name evidence="1" type="ORF">NCTC13148_01832</name>
</gene>
<protein>
    <submittedName>
        <fullName evidence="1">Uncharacterized protein</fullName>
    </submittedName>
</protein>
<accession>A0A377BQP5</accession>
<sequence>MLDEYGRRLSARQKLTRETLVFFGNFTRQNGVVEHQLDIGFQAVTAGQLSNARQQERCTSLPITPCSSASATA</sequence>